<organism evidence="3 4">
    <name type="scientific">Bicyclus anynana</name>
    <name type="common">Squinting bush brown butterfly</name>
    <dbReference type="NCBI Taxonomy" id="110368"/>
    <lineage>
        <taxon>Eukaryota</taxon>
        <taxon>Metazoa</taxon>
        <taxon>Ecdysozoa</taxon>
        <taxon>Arthropoda</taxon>
        <taxon>Hexapoda</taxon>
        <taxon>Insecta</taxon>
        <taxon>Pterygota</taxon>
        <taxon>Neoptera</taxon>
        <taxon>Endopterygota</taxon>
        <taxon>Lepidoptera</taxon>
        <taxon>Glossata</taxon>
        <taxon>Ditrysia</taxon>
        <taxon>Papilionoidea</taxon>
        <taxon>Nymphalidae</taxon>
        <taxon>Satyrinae</taxon>
        <taxon>Satyrini</taxon>
        <taxon>Mycalesina</taxon>
        <taxon>Bicyclus</taxon>
    </lineage>
</organism>
<dbReference type="GeneID" id="112049915"/>
<feature type="region of interest" description="Disordered" evidence="1">
    <location>
        <begin position="1"/>
        <end position="23"/>
    </location>
</feature>
<evidence type="ECO:0000313" key="4">
    <source>
        <dbReference type="RefSeq" id="XP_023943746.1"/>
    </source>
</evidence>
<reference evidence="4" key="2">
    <citation type="submission" date="2025-08" db="UniProtKB">
        <authorList>
            <consortium name="RefSeq"/>
        </authorList>
    </citation>
    <scope>IDENTIFICATION</scope>
</reference>
<keyword evidence="2" id="KW-0472">Membrane</keyword>
<proteinExistence type="predicted"/>
<protein>
    <submittedName>
        <fullName evidence="4">Uncharacterized protein LOC112049915</fullName>
    </submittedName>
</protein>
<dbReference type="KEGG" id="bany:112049915"/>
<reference evidence="3" key="1">
    <citation type="submission" date="2025-05" db="UniProtKB">
        <authorList>
            <consortium name="RefSeq"/>
        </authorList>
    </citation>
    <scope>NUCLEOTIDE SEQUENCE [LARGE SCALE GENOMIC DNA]</scope>
</reference>
<dbReference type="RefSeq" id="XP_023943746.1">
    <property type="nucleotide sequence ID" value="XM_024087978.2"/>
</dbReference>
<dbReference type="AlphaFoldDB" id="A0A6J1NKU0"/>
<keyword evidence="2" id="KW-0812">Transmembrane</keyword>
<gene>
    <name evidence="4" type="primary">LOC112049915</name>
</gene>
<sequence>MNGSQCLEKESKCGFGSGSMSKQSKTMPMIELKVYIRVVAAVFAVSSATAFALSMLRLVNSDLFYLEHLDGSNIGIHYFICGLMIVTSGIGFLNSCVVMNRSAVKNTGRNITTWLLLDSLFETSRVVYVFMSEVVIKGSGPLQMYELVISILQYLLDSFLYCQMILRH</sequence>
<evidence type="ECO:0000256" key="1">
    <source>
        <dbReference type="SAM" id="MobiDB-lite"/>
    </source>
</evidence>
<dbReference type="Proteomes" id="UP001652582">
    <property type="component" value="Chromosome 1"/>
</dbReference>
<evidence type="ECO:0000313" key="3">
    <source>
        <dbReference type="Proteomes" id="UP001652582"/>
    </source>
</evidence>
<dbReference type="OrthoDB" id="7238719at2759"/>
<name>A0A6J1NKU0_BICAN</name>
<accession>A0A6J1NKU0</accession>
<keyword evidence="2" id="KW-1133">Transmembrane helix</keyword>
<keyword evidence="3" id="KW-1185">Reference proteome</keyword>
<feature type="transmembrane region" description="Helical" evidence="2">
    <location>
        <begin position="34"/>
        <end position="56"/>
    </location>
</feature>
<feature type="transmembrane region" description="Helical" evidence="2">
    <location>
        <begin position="76"/>
        <end position="99"/>
    </location>
</feature>
<evidence type="ECO:0000256" key="2">
    <source>
        <dbReference type="SAM" id="Phobius"/>
    </source>
</evidence>